<feature type="transmembrane region" description="Helical" evidence="1">
    <location>
        <begin position="196"/>
        <end position="219"/>
    </location>
</feature>
<gene>
    <name evidence="2" type="ORF">C8F04DRAFT_1327882</name>
</gene>
<dbReference type="Proteomes" id="UP001218188">
    <property type="component" value="Unassembled WGS sequence"/>
</dbReference>
<name>A0AAD6T544_9AGAR</name>
<keyword evidence="1" id="KW-0812">Transmembrane</keyword>
<feature type="transmembrane region" description="Helical" evidence="1">
    <location>
        <begin position="162"/>
        <end position="184"/>
    </location>
</feature>
<dbReference type="AlphaFoldDB" id="A0AAD6T544"/>
<dbReference type="EMBL" id="JARJCM010000034">
    <property type="protein sequence ID" value="KAJ7037983.1"/>
    <property type="molecule type" value="Genomic_DNA"/>
</dbReference>
<accession>A0AAD6T544</accession>
<protein>
    <submittedName>
        <fullName evidence="2">Uncharacterized protein</fullName>
    </submittedName>
</protein>
<feature type="transmembrane region" description="Helical" evidence="1">
    <location>
        <begin position="97"/>
        <end position="116"/>
    </location>
</feature>
<keyword evidence="1" id="KW-1133">Transmembrane helix</keyword>
<proteinExistence type="predicted"/>
<organism evidence="2 3">
    <name type="scientific">Mycena alexandri</name>
    <dbReference type="NCBI Taxonomy" id="1745969"/>
    <lineage>
        <taxon>Eukaryota</taxon>
        <taxon>Fungi</taxon>
        <taxon>Dikarya</taxon>
        <taxon>Basidiomycota</taxon>
        <taxon>Agaricomycotina</taxon>
        <taxon>Agaricomycetes</taxon>
        <taxon>Agaricomycetidae</taxon>
        <taxon>Agaricales</taxon>
        <taxon>Marasmiineae</taxon>
        <taxon>Mycenaceae</taxon>
        <taxon>Mycena</taxon>
    </lineage>
</organism>
<reference evidence="2" key="1">
    <citation type="submission" date="2023-03" db="EMBL/GenBank/DDBJ databases">
        <title>Massive genome expansion in bonnet fungi (Mycena s.s.) driven by repeated elements and novel gene families across ecological guilds.</title>
        <authorList>
            <consortium name="Lawrence Berkeley National Laboratory"/>
            <person name="Harder C.B."/>
            <person name="Miyauchi S."/>
            <person name="Viragh M."/>
            <person name="Kuo A."/>
            <person name="Thoen E."/>
            <person name="Andreopoulos B."/>
            <person name="Lu D."/>
            <person name="Skrede I."/>
            <person name="Drula E."/>
            <person name="Henrissat B."/>
            <person name="Morin E."/>
            <person name="Kohler A."/>
            <person name="Barry K."/>
            <person name="LaButti K."/>
            <person name="Morin E."/>
            <person name="Salamov A."/>
            <person name="Lipzen A."/>
            <person name="Mereny Z."/>
            <person name="Hegedus B."/>
            <person name="Baldrian P."/>
            <person name="Stursova M."/>
            <person name="Weitz H."/>
            <person name="Taylor A."/>
            <person name="Grigoriev I.V."/>
            <person name="Nagy L.G."/>
            <person name="Martin F."/>
            <person name="Kauserud H."/>
        </authorList>
    </citation>
    <scope>NUCLEOTIDE SEQUENCE</scope>
    <source>
        <strain evidence="2">CBHHK200</strain>
    </source>
</reference>
<keyword evidence="3" id="KW-1185">Reference proteome</keyword>
<comment type="caution">
    <text evidence="2">The sequence shown here is derived from an EMBL/GenBank/DDBJ whole genome shotgun (WGS) entry which is preliminary data.</text>
</comment>
<dbReference type="PANTHER" id="PTHR40465">
    <property type="entry name" value="CHROMOSOME 1, WHOLE GENOME SHOTGUN SEQUENCE"/>
    <property type="match status" value="1"/>
</dbReference>
<evidence type="ECO:0000256" key="1">
    <source>
        <dbReference type="SAM" id="Phobius"/>
    </source>
</evidence>
<dbReference type="PANTHER" id="PTHR40465:SF1">
    <property type="entry name" value="DUF6534 DOMAIN-CONTAINING PROTEIN"/>
    <property type="match status" value="1"/>
</dbReference>
<evidence type="ECO:0000313" key="2">
    <source>
        <dbReference type="EMBL" id="KAJ7037983.1"/>
    </source>
</evidence>
<evidence type="ECO:0000313" key="3">
    <source>
        <dbReference type="Proteomes" id="UP001218188"/>
    </source>
</evidence>
<sequence>MLSDVDSRIRTGMFRHRAAVMRSSTESHNACKSRRDMTVFLVGSTFGASQKRAHLSGSLKSPLYLLTMVRVVTAPPENPSRDDIIWLAGPRLVGLNLNWWLLGALAVQVYVYHVNFPKDKRIRKPSYMLFHLLDWAQTSSATYDAFQWFVYGWGSILAMFEIFSSFLNVPALSSVIGAIVQIFFRWRIFSLSKSWITFAAIIFLALLQLGGGGAVSYYVSLYPEHFRQKKAHPFLDASEVTRADGLVRAVGVRLRVSAAVDTLVRSRNQVLTGMNTVITRVHLMEVKIETESPQVVQLTIETGTITALAAIMDLIFFLKAHNGLHQVSGVTLCKFYSNTHLVLFNNRLALTRETVITVHGSTSQLWLSRLLRQILVHPSRMWIWNGINLTP</sequence>
<keyword evidence="1" id="KW-0472">Membrane</keyword>